<dbReference type="Gene3D" id="2.170.270.10">
    <property type="entry name" value="SET domain"/>
    <property type="match status" value="1"/>
</dbReference>
<dbReference type="PANTHER" id="PTHR47332:SF4">
    <property type="entry name" value="SET DOMAIN-CONTAINING PROTEIN 5"/>
    <property type="match status" value="1"/>
</dbReference>
<feature type="domain" description="SET" evidence="1">
    <location>
        <begin position="69"/>
        <end position="231"/>
    </location>
</feature>
<dbReference type="InterPro" id="IPR046341">
    <property type="entry name" value="SET_dom_sf"/>
</dbReference>
<reference evidence="2 3" key="1">
    <citation type="journal article" date="2020" name="ISME J.">
        <title>Uncovering the hidden diversity of litter-decomposition mechanisms in mushroom-forming fungi.</title>
        <authorList>
            <person name="Floudas D."/>
            <person name="Bentzer J."/>
            <person name="Ahren D."/>
            <person name="Johansson T."/>
            <person name="Persson P."/>
            <person name="Tunlid A."/>
        </authorList>
    </citation>
    <scope>NUCLEOTIDE SEQUENCE [LARGE SCALE GENOMIC DNA]</scope>
    <source>
        <strain evidence="2 3">CBS 146.42</strain>
    </source>
</reference>
<protein>
    <recommendedName>
        <fullName evidence="1">SET domain-containing protein</fullName>
    </recommendedName>
</protein>
<evidence type="ECO:0000259" key="1">
    <source>
        <dbReference type="PROSITE" id="PS50280"/>
    </source>
</evidence>
<dbReference type="InterPro" id="IPR053185">
    <property type="entry name" value="SET_domain_protein"/>
</dbReference>
<proteinExistence type="predicted"/>
<evidence type="ECO:0000313" key="3">
    <source>
        <dbReference type="Proteomes" id="UP000559027"/>
    </source>
</evidence>
<dbReference type="PANTHER" id="PTHR47332">
    <property type="entry name" value="SET DOMAIN-CONTAINING PROTEIN 5"/>
    <property type="match status" value="1"/>
</dbReference>
<keyword evidence="3" id="KW-1185">Reference proteome</keyword>
<dbReference type="PROSITE" id="PS50280">
    <property type="entry name" value="SET"/>
    <property type="match status" value="1"/>
</dbReference>
<dbReference type="SUPFAM" id="SSF82199">
    <property type="entry name" value="SET domain"/>
    <property type="match status" value="1"/>
</dbReference>
<gene>
    <name evidence="2" type="ORF">D9756_005681</name>
</gene>
<organism evidence="2 3">
    <name type="scientific">Leucocoprinus leucothites</name>
    <dbReference type="NCBI Taxonomy" id="201217"/>
    <lineage>
        <taxon>Eukaryota</taxon>
        <taxon>Fungi</taxon>
        <taxon>Dikarya</taxon>
        <taxon>Basidiomycota</taxon>
        <taxon>Agaricomycotina</taxon>
        <taxon>Agaricomycetes</taxon>
        <taxon>Agaricomycetidae</taxon>
        <taxon>Agaricales</taxon>
        <taxon>Agaricineae</taxon>
        <taxon>Agaricaceae</taxon>
        <taxon>Leucocoprinus</taxon>
    </lineage>
</organism>
<dbReference type="EMBL" id="JAACJO010000008">
    <property type="protein sequence ID" value="KAF5354878.1"/>
    <property type="molecule type" value="Genomic_DNA"/>
</dbReference>
<dbReference type="CDD" id="cd20071">
    <property type="entry name" value="SET_SMYD"/>
    <property type="match status" value="1"/>
</dbReference>
<sequence length="417" mass="47296">MAGDNLPEELYPSASLDLPSYKLTTILLPSPLLERSPIPIATLLPSSLSTTLLSANNIPSQAIPYSSDPSYEILSTPTKGFGMFATRLIEAGELILNEHPVLIVPEIPLTDGSPAWDNLGLSLPERERSEMLTMANCRPVEECPSPVEGIVRTNALILDLTPPRTKKNKRRSGNGDTGSSQRFGGVFLKINRCNHSCGPNAAHKWDVSNLSSKLYALRKIEPGEEITIFYTDVTQSRDARRAELKRNHRFLCTCPYCLPSPLSAPISTEAKASIASIISESDENRYQLRHWLSTHPSYLKWSTDLCRADDTVTTSHRLALDLINKESAHFLQHIFLEELALCYAILGDEDEFRFWAKEFIQKCKIEDPERADEFEGWLENPKRYKKWAWRQKQRDLREFDSYFSLSHDLGHSKRRYS</sequence>
<accession>A0A8H5D8X3</accession>
<name>A0A8H5D8X3_9AGAR</name>
<evidence type="ECO:0000313" key="2">
    <source>
        <dbReference type="EMBL" id="KAF5354878.1"/>
    </source>
</evidence>
<dbReference type="InterPro" id="IPR001214">
    <property type="entry name" value="SET_dom"/>
</dbReference>
<dbReference type="Pfam" id="PF00856">
    <property type="entry name" value="SET"/>
    <property type="match status" value="1"/>
</dbReference>
<dbReference type="AlphaFoldDB" id="A0A8H5D8X3"/>
<dbReference type="OrthoDB" id="265717at2759"/>
<dbReference type="SMART" id="SM00317">
    <property type="entry name" value="SET"/>
    <property type="match status" value="1"/>
</dbReference>
<comment type="caution">
    <text evidence="2">The sequence shown here is derived from an EMBL/GenBank/DDBJ whole genome shotgun (WGS) entry which is preliminary data.</text>
</comment>
<dbReference type="Proteomes" id="UP000559027">
    <property type="component" value="Unassembled WGS sequence"/>
</dbReference>